<organism evidence="1 2">
    <name type="scientific">Spirosoma endbachense</name>
    <dbReference type="NCBI Taxonomy" id="2666025"/>
    <lineage>
        <taxon>Bacteria</taxon>
        <taxon>Pseudomonadati</taxon>
        <taxon>Bacteroidota</taxon>
        <taxon>Cytophagia</taxon>
        <taxon>Cytophagales</taxon>
        <taxon>Cytophagaceae</taxon>
        <taxon>Spirosoma</taxon>
    </lineage>
</organism>
<dbReference type="Gene3D" id="2.60.120.10">
    <property type="entry name" value="Jelly Rolls"/>
    <property type="match status" value="1"/>
</dbReference>
<keyword evidence="2" id="KW-1185">Reference proteome</keyword>
<accession>A0A6P1W4F3</accession>
<dbReference type="InterPro" id="IPR014710">
    <property type="entry name" value="RmlC-like_jellyroll"/>
</dbReference>
<protein>
    <submittedName>
        <fullName evidence="1">Cyclic nucleotide-binding domain-containing protein</fullName>
    </submittedName>
</protein>
<dbReference type="CDD" id="cd00038">
    <property type="entry name" value="CAP_ED"/>
    <property type="match status" value="1"/>
</dbReference>
<dbReference type="KEGG" id="senf:GJR95_34235"/>
<dbReference type="AlphaFoldDB" id="A0A6P1W4F3"/>
<dbReference type="RefSeq" id="WP_162390156.1">
    <property type="nucleotide sequence ID" value="NZ_CP045997.1"/>
</dbReference>
<dbReference type="SUPFAM" id="SSF51206">
    <property type="entry name" value="cAMP-binding domain-like"/>
    <property type="match status" value="1"/>
</dbReference>
<dbReference type="Proteomes" id="UP000464577">
    <property type="component" value="Chromosome"/>
</dbReference>
<dbReference type="InterPro" id="IPR018490">
    <property type="entry name" value="cNMP-bd_dom_sf"/>
</dbReference>
<dbReference type="EMBL" id="CP045997">
    <property type="protein sequence ID" value="QHV99764.1"/>
    <property type="molecule type" value="Genomic_DNA"/>
</dbReference>
<dbReference type="InterPro" id="IPR000595">
    <property type="entry name" value="cNMP-bd_dom"/>
</dbReference>
<evidence type="ECO:0000313" key="1">
    <source>
        <dbReference type="EMBL" id="QHV99764.1"/>
    </source>
</evidence>
<proteinExistence type="predicted"/>
<reference evidence="1 2" key="1">
    <citation type="submission" date="2019-11" db="EMBL/GenBank/DDBJ databases">
        <title>Spirosoma endbachense sp. nov., isolated from a natural salt meadow.</title>
        <authorList>
            <person name="Rojas J."/>
            <person name="Ambika Manirajan B."/>
            <person name="Ratering S."/>
            <person name="Suarez C."/>
            <person name="Geissler-Plaum R."/>
            <person name="Schnell S."/>
        </authorList>
    </citation>
    <scope>NUCLEOTIDE SEQUENCE [LARGE SCALE GENOMIC DNA]</scope>
    <source>
        <strain evidence="1 2">I-24</strain>
    </source>
</reference>
<gene>
    <name evidence="1" type="ORF">GJR95_34235</name>
</gene>
<sequence length="195" mass="23052">MEDLAPFLENVSRKVSLSPDNLDRLLKAFKVVRVKKRQFIIQPDFVARYRSYVLKGSFRSYAIDEKGIEHTIQFAIDDWWITDYNSYIYQTPATQFVVALEDSIILQVDFQDEQDLKAYSHELETLFRMMAEKSAAYLARRIVSNLTQNAEQRYTEFIETFPKAVQRLPQYVIASYLNMTREFLSKIRNDKAHKK</sequence>
<name>A0A6P1W4F3_9BACT</name>
<evidence type="ECO:0000313" key="2">
    <source>
        <dbReference type="Proteomes" id="UP000464577"/>
    </source>
</evidence>